<keyword evidence="2" id="KW-1185">Reference proteome</keyword>
<dbReference type="EMBL" id="ABYS02000004">
    <property type="protein sequence ID" value="EEP21334.1"/>
    <property type="molecule type" value="Genomic_DNA"/>
</dbReference>
<dbReference type="Proteomes" id="UP000006408">
    <property type="component" value="Unassembled WGS sequence"/>
</dbReference>
<dbReference type="PATRIC" id="fig|518635.7.peg.637"/>
<dbReference type="HOGENOM" id="CLU_3149958_0_0_11"/>
<reference evidence="1" key="1">
    <citation type="submission" date="2009-04" db="EMBL/GenBank/DDBJ databases">
        <authorList>
            <person name="Weinstock G."/>
            <person name="Sodergren E."/>
            <person name="Clifton S."/>
            <person name="Fulton L."/>
            <person name="Fulton B."/>
            <person name="Courtney L."/>
            <person name="Fronick C."/>
            <person name="Harrison M."/>
            <person name="Strong C."/>
            <person name="Farmer C."/>
            <person name="Delahaunty K."/>
            <person name="Markovic C."/>
            <person name="Hall O."/>
            <person name="Minx P."/>
            <person name="Tomlinson C."/>
            <person name="Mitreva M."/>
            <person name="Nelson J."/>
            <person name="Hou S."/>
            <person name="Wollam A."/>
            <person name="Pepin K.H."/>
            <person name="Johnson M."/>
            <person name="Bhonagiri V."/>
            <person name="Nash W.E."/>
            <person name="Warren W."/>
            <person name="Chinwalla A."/>
            <person name="Mardis E.R."/>
            <person name="Wilson R.K."/>
        </authorList>
    </citation>
    <scope>NUCLEOTIDE SEQUENCE [LARGE SCALE GENOMIC DNA]</scope>
    <source>
        <strain evidence="1">DSM 20098</strain>
    </source>
</reference>
<comment type="caution">
    <text evidence="1">The sequence shown here is derived from an EMBL/GenBank/DDBJ whole genome shotgun (WGS) entry which is preliminary data.</text>
</comment>
<protein>
    <submittedName>
        <fullName evidence="1">Uncharacterized protein</fullName>
    </submittedName>
</protein>
<sequence length="48" mass="5371">MFSSAHYTQCQPMSVSPMGTIIVRNRPFSVSLPGKNGGKPRRYRGFPE</sequence>
<proteinExistence type="predicted"/>
<evidence type="ECO:0000313" key="2">
    <source>
        <dbReference type="Proteomes" id="UP000006408"/>
    </source>
</evidence>
<evidence type="ECO:0000313" key="1">
    <source>
        <dbReference type="EMBL" id="EEP21334.1"/>
    </source>
</evidence>
<accession>C4FEF3</accession>
<gene>
    <name evidence="1" type="ORF">BIFANG_02693</name>
</gene>
<organism evidence="1 2">
    <name type="scientific">Bifidobacterium angulatum DSM 20098 = JCM 7096</name>
    <dbReference type="NCBI Taxonomy" id="518635"/>
    <lineage>
        <taxon>Bacteria</taxon>
        <taxon>Bacillati</taxon>
        <taxon>Actinomycetota</taxon>
        <taxon>Actinomycetes</taxon>
        <taxon>Bifidobacteriales</taxon>
        <taxon>Bifidobacteriaceae</taxon>
        <taxon>Bifidobacterium</taxon>
    </lineage>
</organism>
<name>C4FEF3_9BIFI</name>
<dbReference type="AlphaFoldDB" id="C4FEF3"/>